<dbReference type="InterPro" id="IPR034441">
    <property type="entry name" value="Bursicon_suB"/>
</dbReference>
<dbReference type="GO" id="GO:0007186">
    <property type="term" value="P:G protein-coupled receptor signaling pathway"/>
    <property type="evidence" value="ECO:0007669"/>
    <property type="project" value="TreeGrafter"/>
</dbReference>
<dbReference type="InterPro" id="IPR029034">
    <property type="entry name" value="Cystine-knot_cytokine"/>
</dbReference>
<comment type="caution">
    <text evidence="2">The sequence shown here is derived from an EMBL/GenBank/DDBJ whole genome shotgun (WGS) entry which is preliminary data.</text>
</comment>
<organism evidence="2 3">
    <name type="scientific">Popillia japonica</name>
    <name type="common">Japanese beetle</name>
    <dbReference type="NCBI Taxonomy" id="7064"/>
    <lineage>
        <taxon>Eukaryota</taxon>
        <taxon>Metazoa</taxon>
        <taxon>Ecdysozoa</taxon>
        <taxon>Arthropoda</taxon>
        <taxon>Hexapoda</taxon>
        <taxon>Insecta</taxon>
        <taxon>Pterygota</taxon>
        <taxon>Neoptera</taxon>
        <taxon>Endopterygota</taxon>
        <taxon>Coleoptera</taxon>
        <taxon>Polyphaga</taxon>
        <taxon>Scarabaeiformia</taxon>
        <taxon>Scarabaeidae</taxon>
        <taxon>Rutelinae</taxon>
        <taxon>Popillia</taxon>
    </lineage>
</organism>
<evidence type="ECO:0008006" key="4">
    <source>
        <dbReference type="Google" id="ProtNLM"/>
    </source>
</evidence>
<name>A0AAW1L7E8_POPJA</name>
<dbReference type="GO" id="GO:0001664">
    <property type="term" value="F:G protein-coupled receptor binding"/>
    <property type="evidence" value="ECO:0007669"/>
    <property type="project" value="InterPro"/>
</dbReference>
<feature type="signal peptide" evidence="1">
    <location>
        <begin position="1"/>
        <end position="22"/>
    </location>
</feature>
<gene>
    <name evidence="2" type="ORF">QE152_g15770</name>
</gene>
<dbReference type="EMBL" id="JASPKY010000158">
    <property type="protein sequence ID" value="KAK9729710.1"/>
    <property type="molecule type" value="Genomic_DNA"/>
</dbReference>
<dbReference type="GO" id="GO:0005184">
    <property type="term" value="F:neuropeptide hormone activity"/>
    <property type="evidence" value="ECO:0007669"/>
    <property type="project" value="InterPro"/>
</dbReference>
<sequence>MDVGRIYFKILIVVVTLYKTNGYSNIPGEETCETLQSEINLLKEEFDELGRLHRSCSGEIAVNKCEGSCNSQVQPSVITATGFLKDCYCCRESYLKERIITLTHCYNPDGIRLTEGDMETMDVKLREPIECKCSKCGDFSR</sequence>
<accession>A0AAW1L7E8</accession>
<dbReference type="PANTHER" id="PTHR41151">
    <property type="entry name" value="PARTNER OF BURSICON"/>
    <property type="match status" value="1"/>
</dbReference>
<protein>
    <recommendedName>
        <fullName evidence="4">Partner of bursicon</fullName>
    </recommendedName>
</protein>
<evidence type="ECO:0000313" key="3">
    <source>
        <dbReference type="Proteomes" id="UP001458880"/>
    </source>
</evidence>
<proteinExistence type="predicted"/>
<dbReference type="Proteomes" id="UP001458880">
    <property type="component" value="Unassembled WGS sequence"/>
</dbReference>
<keyword evidence="3" id="KW-1185">Reference proteome</keyword>
<feature type="chain" id="PRO_5043351454" description="Partner of bursicon" evidence="1">
    <location>
        <begin position="23"/>
        <end position="141"/>
    </location>
</feature>
<dbReference type="PANTHER" id="PTHR41151:SF1">
    <property type="entry name" value="PARTNER OF BURSICON"/>
    <property type="match status" value="1"/>
</dbReference>
<keyword evidence="1" id="KW-0732">Signal</keyword>
<dbReference type="Gene3D" id="2.10.90.10">
    <property type="entry name" value="Cystine-knot cytokines"/>
    <property type="match status" value="1"/>
</dbReference>
<evidence type="ECO:0000313" key="2">
    <source>
        <dbReference type="EMBL" id="KAK9729710.1"/>
    </source>
</evidence>
<dbReference type="GO" id="GO:0031395">
    <property type="term" value="C:bursicon neuropeptide hormone complex"/>
    <property type="evidence" value="ECO:0007669"/>
    <property type="project" value="InterPro"/>
</dbReference>
<evidence type="ECO:0000256" key="1">
    <source>
        <dbReference type="SAM" id="SignalP"/>
    </source>
</evidence>
<reference evidence="2 3" key="1">
    <citation type="journal article" date="2024" name="BMC Genomics">
        <title>De novo assembly and annotation of Popillia japonica's genome with initial clues to its potential as an invasive pest.</title>
        <authorList>
            <person name="Cucini C."/>
            <person name="Boschi S."/>
            <person name="Funari R."/>
            <person name="Cardaioli E."/>
            <person name="Iannotti N."/>
            <person name="Marturano G."/>
            <person name="Paoli F."/>
            <person name="Bruttini M."/>
            <person name="Carapelli A."/>
            <person name="Frati F."/>
            <person name="Nardi F."/>
        </authorList>
    </citation>
    <scope>NUCLEOTIDE SEQUENCE [LARGE SCALE GENOMIC DNA]</scope>
    <source>
        <strain evidence="2">DMR45628</strain>
    </source>
</reference>
<dbReference type="AlphaFoldDB" id="A0AAW1L7E8"/>